<gene>
    <name evidence="5" type="ORF">ISU07_01740</name>
</gene>
<dbReference type="SUPFAM" id="SSF48008">
    <property type="entry name" value="GntR ligand-binding domain-like"/>
    <property type="match status" value="1"/>
</dbReference>
<evidence type="ECO:0000256" key="3">
    <source>
        <dbReference type="ARBA" id="ARBA00023163"/>
    </source>
</evidence>
<keyword evidence="1" id="KW-0805">Transcription regulation</keyword>
<evidence type="ECO:0000256" key="2">
    <source>
        <dbReference type="ARBA" id="ARBA00023125"/>
    </source>
</evidence>
<dbReference type="CDD" id="cd07377">
    <property type="entry name" value="WHTH_GntR"/>
    <property type="match status" value="1"/>
</dbReference>
<protein>
    <submittedName>
        <fullName evidence="5">GntR family transcriptional regulator</fullName>
    </submittedName>
</protein>
<dbReference type="SMART" id="SM00895">
    <property type="entry name" value="FCD"/>
    <property type="match status" value="1"/>
</dbReference>
<keyword evidence="3" id="KW-0804">Transcription</keyword>
<dbReference type="GO" id="GO:0003700">
    <property type="term" value="F:DNA-binding transcription factor activity"/>
    <property type="evidence" value="ECO:0007669"/>
    <property type="project" value="InterPro"/>
</dbReference>
<dbReference type="GO" id="GO:0003677">
    <property type="term" value="F:DNA binding"/>
    <property type="evidence" value="ECO:0007669"/>
    <property type="project" value="UniProtKB-KW"/>
</dbReference>
<sequence>MTGAQTIGTTSDTPFGSLASVEQTSTVDRVVEELRRAVFEGDLESGTPLREVALAESLGVSRPTVREALTVLVAEGLATREPHRGVSVATPDPESVGDVARARRVLELAGVRSWPDAEDGDRKAVRTSLEEYAAAVAGDASYEELNRRHLAIHLSFVGLTGSPRLVAMAASVHAELRLALAQVERARRNASDQVAAHALLVELLEAGDVAGAEAELERHLADGEAAILERLDLQPDQ</sequence>
<keyword evidence="6" id="KW-1185">Reference proteome</keyword>
<dbReference type="Pfam" id="PF07729">
    <property type="entry name" value="FCD"/>
    <property type="match status" value="1"/>
</dbReference>
<dbReference type="InterPro" id="IPR036388">
    <property type="entry name" value="WH-like_DNA-bd_sf"/>
</dbReference>
<dbReference type="PROSITE" id="PS50949">
    <property type="entry name" value="HTH_GNTR"/>
    <property type="match status" value="1"/>
</dbReference>
<keyword evidence="2" id="KW-0238">DNA-binding</keyword>
<dbReference type="PRINTS" id="PR00035">
    <property type="entry name" value="HTHGNTR"/>
</dbReference>
<reference evidence="5" key="1">
    <citation type="submission" date="2020-11" db="EMBL/GenBank/DDBJ databases">
        <title>Nocardioides sp. nov., isolated from Soil of Cynanchum wilfordii Hemsley rhizosphere.</title>
        <authorList>
            <person name="Lee J.-S."/>
            <person name="Suh M.K."/>
            <person name="Kim J.-S."/>
        </authorList>
    </citation>
    <scope>NUCLEOTIDE SEQUENCE</scope>
    <source>
        <strain evidence="5">KCTC 19275</strain>
    </source>
</reference>
<proteinExistence type="predicted"/>
<dbReference type="Gene3D" id="1.10.10.10">
    <property type="entry name" value="Winged helix-like DNA-binding domain superfamily/Winged helix DNA-binding domain"/>
    <property type="match status" value="1"/>
</dbReference>
<dbReference type="RefSeq" id="WP_194705022.1">
    <property type="nucleotide sequence ID" value="NZ_JADKPN010000001.1"/>
</dbReference>
<dbReference type="InterPro" id="IPR000524">
    <property type="entry name" value="Tscrpt_reg_HTH_GntR"/>
</dbReference>
<feature type="domain" description="HTH gntR-type" evidence="4">
    <location>
        <begin position="24"/>
        <end position="91"/>
    </location>
</feature>
<dbReference type="Gene3D" id="1.20.120.530">
    <property type="entry name" value="GntR ligand-binding domain-like"/>
    <property type="match status" value="1"/>
</dbReference>
<evidence type="ECO:0000256" key="1">
    <source>
        <dbReference type="ARBA" id="ARBA00023015"/>
    </source>
</evidence>
<organism evidence="5 6">
    <name type="scientific">Nocardioides islandensis</name>
    <dbReference type="NCBI Taxonomy" id="433663"/>
    <lineage>
        <taxon>Bacteria</taxon>
        <taxon>Bacillati</taxon>
        <taxon>Actinomycetota</taxon>
        <taxon>Actinomycetes</taxon>
        <taxon>Propionibacteriales</taxon>
        <taxon>Nocardioidaceae</taxon>
        <taxon>Nocardioides</taxon>
    </lineage>
</organism>
<dbReference type="InterPro" id="IPR036390">
    <property type="entry name" value="WH_DNA-bd_sf"/>
</dbReference>
<evidence type="ECO:0000313" key="5">
    <source>
        <dbReference type="EMBL" id="MBF4761835.1"/>
    </source>
</evidence>
<dbReference type="AlphaFoldDB" id="A0A930YIL2"/>
<dbReference type="InterPro" id="IPR011711">
    <property type="entry name" value="GntR_C"/>
</dbReference>
<dbReference type="Proteomes" id="UP000640489">
    <property type="component" value="Unassembled WGS sequence"/>
</dbReference>
<dbReference type="SUPFAM" id="SSF46785">
    <property type="entry name" value="Winged helix' DNA-binding domain"/>
    <property type="match status" value="1"/>
</dbReference>
<evidence type="ECO:0000259" key="4">
    <source>
        <dbReference type="PROSITE" id="PS50949"/>
    </source>
</evidence>
<accession>A0A930YIL2</accession>
<dbReference type="Pfam" id="PF00392">
    <property type="entry name" value="GntR"/>
    <property type="match status" value="1"/>
</dbReference>
<dbReference type="PANTHER" id="PTHR43537:SF5">
    <property type="entry name" value="UXU OPERON TRANSCRIPTIONAL REGULATOR"/>
    <property type="match status" value="1"/>
</dbReference>
<evidence type="ECO:0000313" key="6">
    <source>
        <dbReference type="Proteomes" id="UP000640489"/>
    </source>
</evidence>
<dbReference type="InterPro" id="IPR008920">
    <property type="entry name" value="TF_FadR/GntR_C"/>
</dbReference>
<name>A0A930YIL2_9ACTN</name>
<dbReference type="EMBL" id="JADKPN010000001">
    <property type="protein sequence ID" value="MBF4761835.1"/>
    <property type="molecule type" value="Genomic_DNA"/>
</dbReference>
<dbReference type="PANTHER" id="PTHR43537">
    <property type="entry name" value="TRANSCRIPTIONAL REGULATOR, GNTR FAMILY"/>
    <property type="match status" value="1"/>
</dbReference>
<dbReference type="SMART" id="SM00345">
    <property type="entry name" value="HTH_GNTR"/>
    <property type="match status" value="1"/>
</dbReference>
<comment type="caution">
    <text evidence="5">The sequence shown here is derived from an EMBL/GenBank/DDBJ whole genome shotgun (WGS) entry which is preliminary data.</text>
</comment>